<dbReference type="CDD" id="cd12962">
    <property type="entry name" value="X25_BaPul_like"/>
    <property type="match status" value="2"/>
</dbReference>
<dbReference type="OrthoDB" id="9805159at2"/>
<dbReference type="Pfam" id="PF02494">
    <property type="entry name" value="HYR"/>
    <property type="match status" value="1"/>
</dbReference>
<feature type="domain" description="Amylopullulanase X25" evidence="3">
    <location>
        <begin position="53"/>
        <end position="144"/>
    </location>
</feature>
<dbReference type="Proteomes" id="UP000019151">
    <property type="component" value="Chromosome"/>
</dbReference>
<feature type="domain" description="Amylopullulanase X25" evidence="3">
    <location>
        <begin position="153"/>
        <end position="245"/>
    </location>
</feature>
<accession>W0RHB0</accession>
<evidence type="ECO:0000256" key="1">
    <source>
        <dbReference type="ARBA" id="ARBA00022737"/>
    </source>
</evidence>
<evidence type="ECO:0000259" key="3">
    <source>
        <dbReference type="Pfam" id="PF22058"/>
    </source>
</evidence>
<protein>
    <recommendedName>
        <fullName evidence="6">HYR domain-containing protein</fullName>
    </recommendedName>
</protein>
<gene>
    <name evidence="4" type="ORF">J421_2270</name>
</gene>
<keyword evidence="5" id="KW-1185">Reference proteome</keyword>
<dbReference type="InterPro" id="IPR003410">
    <property type="entry name" value="HYR_dom"/>
</dbReference>
<dbReference type="HOGENOM" id="CLU_666918_0_0_0"/>
<dbReference type="Pfam" id="PF22058">
    <property type="entry name" value="X25_BaPul_like"/>
    <property type="match status" value="2"/>
</dbReference>
<proteinExistence type="predicted"/>
<dbReference type="RefSeq" id="WP_148306263.1">
    <property type="nucleotide sequence ID" value="NZ_CP007128.1"/>
</dbReference>
<reference evidence="4 5" key="1">
    <citation type="journal article" date="2014" name="Genome Announc.">
        <title>Genome Sequence and Methylome of Soil Bacterium Gemmatirosa kalamazoonensis KBS708T, a Member of the Rarely Cultivated Gemmatimonadetes Phylum.</title>
        <authorList>
            <person name="Debruyn J.M."/>
            <person name="Radosevich M."/>
            <person name="Wommack K.E."/>
            <person name="Polson S.W."/>
            <person name="Hauser L.J."/>
            <person name="Fawaz M.N."/>
            <person name="Korlach J."/>
            <person name="Tsai Y.C."/>
        </authorList>
    </citation>
    <scope>NUCLEOTIDE SEQUENCE [LARGE SCALE GENOMIC DNA]</scope>
    <source>
        <strain evidence="4 5">KBS708</strain>
    </source>
</reference>
<keyword evidence="1" id="KW-0677">Repeat</keyword>
<name>W0RHB0_9BACT</name>
<evidence type="ECO:0000259" key="2">
    <source>
        <dbReference type="Pfam" id="PF02494"/>
    </source>
</evidence>
<dbReference type="InParanoid" id="W0RHB0"/>
<dbReference type="STRING" id="861299.J421_2270"/>
<evidence type="ECO:0000313" key="5">
    <source>
        <dbReference type="Proteomes" id="UP000019151"/>
    </source>
</evidence>
<dbReference type="InterPro" id="IPR013783">
    <property type="entry name" value="Ig-like_fold"/>
</dbReference>
<dbReference type="EMBL" id="CP007128">
    <property type="protein sequence ID" value="AHG89807.1"/>
    <property type="molecule type" value="Genomic_DNA"/>
</dbReference>
<evidence type="ECO:0008006" key="6">
    <source>
        <dbReference type="Google" id="ProtNLM"/>
    </source>
</evidence>
<dbReference type="AlphaFoldDB" id="W0RHB0"/>
<dbReference type="Gene3D" id="2.60.40.10">
    <property type="entry name" value="Immunoglobulins"/>
    <property type="match status" value="2"/>
</dbReference>
<dbReference type="eggNOG" id="COG1524">
    <property type="taxonomic scope" value="Bacteria"/>
</dbReference>
<organism evidence="4 5">
    <name type="scientific">Gemmatirosa kalamazoonensis</name>
    <dbReference type="NCBI Taxonomy" id="861299"/>
    <lineage>
        <taxon>Bacteria</taxon>
        <taxon>Pseudomonadati</taxon>
        <taxon>Gemmatimonadota</taxon>
        <taxon>Gemmatimonadia</taxon>
        <taxon>Gemmatimonadales</taxon>
        <taxon>Gemmatimonadaceae</taxon>
        <taxon>Gemmatirosa</taxon>
    </lineage>
</organism>
<sequence>MPTTSLPPSRGIRAVALSLLLAAGCHDPTSAPGRLDRPAGRPSTMLTPNPTSVTVAGSFQSELGCAGDWDPACAVTHLTYDAGDDVWQGTWTLPAGSWEYKAALNGAWDENYGLHAQLGGANIPLAVATARSVKFYYDHKSHWITDDVGSVIVSAPGSFQHTLGCAGDWDPGCLRSWLQDPDGDGTYDFSTSAIPAGSYETKAAIGEAWDENYGQGGVRDGANIPFTVHANGDLVTFRYVSSTHVLTVTSGPTDHVAPTIDIALTTPTVAPNVVNATGPSGAVVTYTAVAHDDQPGVGTPSCTPASGTTFAIGVTTIACTVTDAAGNGGSQQRAVTVIGATTQLANLQAAVGALGLDGGLTTALAAKLASTSCGSLKAFANQVRAQRGKAIAAATADRLLAEAARIEAVLGC</sequence>
<dbReference type="eggNOG" id="COG0366">
    <property type="taxonomic scope" value="Bacteria"/>
</dbReference>
<dbReference type="InterPro" id="IPR054409">
    <property type="entry name" value="X25_BaPul-like"/>
</dbReference>
<evidence type="ECO:0000313" key="4">
    <source>
        <dbReference type="EMBL" id="AHG89807.1"/>
    </source>
</evidence>
<dbReference type="KEGG" id="gba:J421_2270"/>
<feature type="domain" description="HYR" evidence="2">
    <location>
        <begin position="277"/>
        <end position="337"/>
    </location>
</feature>